<protein>
    <recommendedName>
        <fullName evidence="3">3-hydroxyacyl-CoA dehydrogenase</fullName>
    </recommendedName>
</protein>
<dbReference type="AlphaFoldDB" id="A0A2N8P8K9"/>
<dbReference type="PANTHER" id="PTHR46513">
    <property type="entry name" value="VITELLOGENIN RECEPTOR-LIKE PROTEIN-RELATED-RELATED"/>
    <property type="match status" value="1"/>
</dbReference>
<sequence>MTNALLALQVIPGRVLRISLPDGKVHTLLHDAGDAPDGIVVDSGTAYWTTMGAPLVDPGTPGEAGQDFSRRNGGVHALSLDGGPRRDVIPTGAMTTGKQLTGDGAGTLYWGDREGHRISRVRVDGSGLTHLIVNPAEDGIMSECVGVAVDPARGHLYWTQKGPAKGGQGRIFRAGLEIPAGEPAENRSDIELLWHGLPEPIDLHLDGAWLYWTDRGAAPAGNTLNRAPVPAPGAAGQAPEILADGFAEAIGLAIDSEAGIAYVADLGGHIRAVPLPDGPAAGQEPREIAALQHPLTGLCLVPEKS</sequence>
<evidence type="ECO:0008006" key="3">
    <source>
        <dbReference type="Google" id="ProtNLM"/>
    </source>
</evidence>
<organism evidence="1 2">
    <name type="scientific">Streptomyces noursei</name>
    <name type="common">Streptomyces albulus</name>
    <dbReference type="NCBI Taxonomy" id="1971"/>
    <lineage>
        <taxon>Bacteria</taxon>
        <taxon>Bacillati</taxon>
        <taxon>Actinomycetota</taxon>
        <taxon>Actinomycetes</taxon>
        <taxon>Kitasatosporales</taxon>
        <taxon>Streptomycetaceae</taxon>
        <taxon>Streptomyces</taxon>
    </lineage>
</organism>
<comment type="caution">
    <text evidence="1">The sequence shown here is derived from an EMBL/GenBank/DDBJ whole genome shotgun (WGS) entry which is preliminary data.</text>
</comment>
<reference evidence="2" key="1">
    <citation type="submission" date="2015-09" db="EMBL/GenBank/DDBJ databases">
        <authorList>
            <person name="Graham D.E."/>
            <person name="Mahan K.M."/>
            <person name="Klingeman D.M."/>
            <person name="Fida T."/>
            <person name="Giannone R.J."/>
            <person name="Hettich R.L."/>
            <person name="Parry R.J."/>
            <person name="Spain J.C."/>
        </authorList>
    </citation>
    <scope>NUCLEOTIDE SEQUENCE [LARGE SCALE GENOMIC DNA]</scope>
    <source>
        <strain evidence="2">JCM 4701</strain>
    </source>
</reference>
<gene>
    <name evidence="1" type="ORF">AOB60_23740</name>
</gene>
<dbReference type="Proteomes" id="UP000236047">
    <property type="component" value="Unassembled WGS sequence"/>
</dbReference>
<evidence type="ECO:0000313" key="2">
    <source>
        <dbReference type="Proteomes" id="UP000236047"/>
    </source>
</evidence>
<dbReference type="InterPro" id="IPR011042">
    <property type="entry name" value="6-blade_b-propeller_TolB-like"/>
</dbReference>
<dbReference type="EMBL" id="LJSN01000003">
    <property type="protein sequence ID" value="PNE37340.1"/>
    <property type="molecule type" value="Genomic_DNA"/>
</dbReference>
<proteinExistence type="predicted"/>
<keyword evidence="2" id="KW-1185">Reference proteome</keyword>
<dbReference type="RefSeq" id="WP_102925074.1">
    <property type="nucleotide sequence ID" value="NZ_LJSN01000003.1"/>
</dbReference>
<name>A0A2N8P8K9_STRNR</name>
<evidence type="ECO:0000313" key="1">
    <source>
        <dbReference type="EMBL" id="PNE37340.1"/>
    </source>
</evidence>
<dbReference type="SUPFAM" id="SSF101898">
    <property type="entry name" value="NHL repeat"/>
    <property type="match status" value="1"/>
</dbReference>
<accession>A0A2N8P8K9</accession>
<dbReference type="InterPro" id="IPR050778">
    <property type="entry name" value="Cueball_EGF_LRP_Nidogen"/>
</dbReference>
<dbReference type="Gene3D" id="2.120.10.30">
    <property type="entry name" value="TolB, C-terminal domain"/>
    <property type="match status" value="2"/>
</dbReference>